<dbReference type="AlphaFoldDB" id="A0A1R1X1T1"/>
<dbReference type="EMBL" id="LSSN01005758">
    <property type="protein sequence ID" value="OMJ08571.1"/>
    <property type="molecule type" value="Genomic_DNA"/>
</dbReference>
<evidence type="ECO:0000256" key="1">
    <source>
        <dbReference type="SAM" id="MobiDB-lite"/>
    </source>
</evidence>
<feature type="region of interest" description="Disordered" evidence="1">
    <location>
        <begin position="96"/>
        <end position="117"/>
    </location>
</feature>
<reference evidence="2 3" key="1">
    <citation type="submission" date="2017-01" db="EMBL/GenBank/DDBJ databases">
        <authorList>
            <person name="Mah S.A."/>
            <person name="Swanson W.J."/>
            <person name="Moy G.W."/>
            <person name="Vacquier V.D."/>
        </authorList>
    </citation>
    <scope>NUCLEOTIDE SEQUENCE [LARGE SCALE GENOMIC DNA]</scope>
    <source>
        <strain evidence="2 3">GSMNP</strain>
    </source>
</reference>
<proteinExistence type="predicted"/>
<dbReference type="Proteomes" id="UP000187283">
    <property type="component" value="Unassembled WGS sequence"/>
</dbReference>
<organism evidence="2 3">
    <name type="scientific">Smittium culicis</name>
    <dbReference type="NCBI Taxonomy" id="133412"/>
    <lineage>
        <taxon>Eukaryota</taxon>
        <taxon>Fungi</taxon>
        <taxon>Fungi incertae sedis</taxon>
        <taxon>Zoopagomycota</taxon>
        <taxon>Kickxellomycotina</taxon>
        <taxon>Harpellomycetes</taxon>
        <taxon>Harpellales</taxon>
        <taxon>Legeriomycetaceae</taxon>
        <taxon>Smittium</taxon>
    </lineage>
</organism>
<comment type="caution">
    <text evidence="2">The sequence shown here is derived from an EMBL/GenBank/DDBJ whole genome shotgun (WGS) entry which is preliminary data.</text>
</comment>
<dbReference type="OrthoDB" id="5647418at2759"/>
<accession>A0A1R1X1T1</accession>
<evidence type="ECO:0000313" key="3">
    <source>
        <dbReference type="Proteomes" id="UP000187283"/>
    </source>
</evidence>
<name>A0A1R1X1T1_9FUNG</name>
<sequence>MALFNNISSLINQNSTEFHFDKSSVQKLNISPDTINTEFLSNWSSFNASSSPLLNSQPSRTKRDGDHLVSDLKKMKISADPPLTIPSISNSNSNSILPPINFSNPSQNTPSQKIHKNSSRFSRFKASSLSKPISLINKFSNLPIFSFHQNSHPKSTLNSTPSPKIAMVQIDQLSLLNSPTPYRIQLILQTSSHFFILPSFSTSDKSFSKKIISFPLFQNLNSKLHLYYDSTPHNQNFCFRSNNTTLPSLSLSTNTTDKLSSIKIVKNDTSTFYIINHIISNSLIHLNSDPNVGLIGSIDIHLSPKKNSSDQRSLFFTPPSKKLKNSIFAKTSVSLKYSVLDPSCIFNCIQQSDLPTLITKSLSTSPSSTIFSSKSSKNVNKKNVFDQNSYAIDRIVSNPSLTNIIISNISSVFFTLSSIDKVDTDCWISCSSYLDCDSLCFYNFNSSVVSPKLISISLSTLLGTKFLASRSIFSKSSQLLLTFRYDHFTCLNNSCSRNQSTFQSYCSNCNLLSFLRSQDTYSNESHPISTFFVALNFKSRNHCNNLNSFLKSSIVNSRITNTPSTVTNKSFSSKIFNFKTTSPSSNLNSPNISLPIISPKHSNNSHLDQDLISETTVSSNYIHPCYDFEFSGKTIDSPKVNSSLFDPIRYKSFDEFSDFSISDSESIHATSIIPIIGTARHKFV</sequence>
<keyword evidence="3" id="KW-1185">Reference proteome</keyword>
<evidence type="ECO:0000313" key="2">
    <source>
        <dbReference type="EMBL" id="OMJ08571.1"/>
    </source>
</evidence>
<protein>
    <submittedName>
        <fullName evidence="2">Uncharacterized protein</fullName>
    </submittedName>
</protein>
<feature type="compositionally biased region" description="Low complexity" evidence="1">
    <location>
        <begin position="96"/>
        <end position="106"/>
    </location>
</feature>
<gene>
    <name evidence="2" type="ORF">AYI70_g11455</name>
</gene>